<reference evidence="6 7" key="1">
    <citation type="submission" date="2020-08" db="EMBL/GenBank/DDBJ databases">
        <title>Functional genomics of gut bacteria from endangered species of beetles.</title>
        <authorList>
            <person name="Carlos-Shanley C."/>
        </authorList>
    </citation>
    <scope>NUCLEOTIDE SEQUENCE [LARGE SCALE GENOMIC DNA]</scope>
    <source>
        <strain evidence="6 7">S00239</strain>
    </source>
</reference>
<accession>A0A840L975</accession>
<name>A0A840L975_9BURK</name>
<evidence type="ECO:0000313" key="7">
    <source>
        <dbReference type="Proteomes" id="UP000562027"/>
    </source>
</evidence>
<dbReference type="SMART" id="SM00347">
    <property type="entry name" value="HTH_MARR"/>
    <property type="match status" value="1"/>
</dbReference>
<protein>
    <submittedName>
        <fullName evidence="6">DNA-binding MarR family transcriptional regulator</fullName>
    </submittedName>
</protein>
<evidence type="ECO:0000313" key="6">
    <source>
        <dbReference type="EMBL" id="MBB4844311.1"/>
    </source>
</evidence>
<keyword evidence="3" id="KW-0804">Transcription</keyword>
<sequence length="194" mass="21329">MPQSKSAKSSTPPAQPPGAADGDIQFYRPESYQRSESVGWMLRKLKQTITRQVDLRLQDAGLTHAQWGTLITLRHSGASSTAQLVRELDVDAGAFTRLLDRLEAKGLIRRERSAQDRRVVMVDLSEPGLQVTAELHTVLSDVLNAHLSGFSHAEWRLLLSLLQRMIDNGEALLEASGGASGPRSDPLCEDDCED</sequence>
<dbReference type="Proteomes" id="UP000562027">
    <property type="component" value="Unassembled WGS sequence"/>
</dbReference>
<evidence type="ECO:0000256" key="4">
    <source>
        <dbReference type="SAM" id="MobiDB-lite"/>
    </source>
</evidence>
<evidence type="ECO:0000256" key="2">
    <source>
        <dbReference type="ARBA" id="ARBA00023125"/>
    </source>
</evidence>
<dbReference type="PANTHER" id="PTHR42756">
    <property type="entry name" value="TRANSCRIPTIONAL REGULATOR, MARR"/>
    <property type="match status" value="1"/>
</dbReference>
<dbReference type="InterPro" id="IPR036388">
    <property type="entry name" value="WH-like_DNA-bd_sf"/>
</dbReference>
<evidence type="ECO:0000256" key="3">
    <source>
        <dbReference type="ARBA" id="ARBA00023163"/>
    </source>
</evidence>
<dbReference type="InterPro" id="IPR000835">
    <property type="entry name" value="HTH_MarR-typ"/>
</dbReference>
<dbReference type="Pfam" id="PF01047">
    <property type="entry name" value="MarR"/>
    <property type="match status" value="1"/>
</dbReference>
<feature type="region of interest" description="Disordered" evidence="4">
    <location>
        <begin position="174"/>
        <end position="194"/>
    </location>
</feature>
<dbReference type="AlphaFoldDB" id="A0A840L975"/>
<dbReference type="GO" id="GO:0003700">
    <property type="term" value="F:DNA-binding transcription factor activity"/>
    <property type="evidence" value="ECO:0007669"/>
    <property type="project" value="InterPro"/>
</dbReference>
<keyword evidence="1" id="KW-0805">Transcription regulation</keyword>
<feature type="compositionally biased region" description="Polar residues" evidence="4">
    <location>
        <begin position="1"/>
        <end position="11"/>
    </location>
</feature>
<dbReference type="EMBL" id="JACHLP010000005">
    <property type="protein sequence ID" value="MBB4844311.1"/>
    <property type="molecule type" value="Genomic_DNA"/>
</dbReference>
<feature type="domain" description="HTH marR-type" evidence="5">
    <location>
        <begin position="35"/>
        <end position="167"/>
    </location>
</feature>
<dbReference type="PROSITE" id="PS50995">
    <property type="entry name" value="HTH_MARR_2"/>
    <property type="match status" value="1"/>
</dbReference>
<keyword evidence="2 6" id="KW-0238">DNA-binding</keyword>
<dbReference type="GO" id="GO:0003677">
    <property type="term" value="F:DNA binding"/>
    <property type="evidence" value="ECO:0007669"/>
    <property type="project" value="UniProtKB-KW"/>
</dbReference>
<proteinExistence type="predicted"/>
<feature type="region of interest" description="Disordered" evidence="4">
    <location>
        <begin position="1"/>
        <end position="24"/>
    </location>
</feature>
<dbReference type="RefSeq" id="WP_184300514.1">
    <property type="nucleotide sequence ID" value="NZ_JACHLP010000005.1"/>
</dbReference>
<gene>
    <name evidence="6" type="ORF">HNP55_002847</name>
</gene>
<evidence type="ECO:0000259" key="5">
    <source>
        <dbReference type="PROSITE" id="PS50995"/>
    </source>
</evidence>
<comment type="caution">
    <text evidence="6">The sequence shown here is derived from an EMBL/GenBank/DDBJ whole genome shotgun (WGS) entry which is preliminary data.</text>
</comment>
<dbReference type="InterPro" id="IPR036390">
    <property type="entry name" value="WH_DNA-bd_sf"/>
</dbReference>
<dbReference type="Gene3D" id="1.10.10.10">
    <property type="entry name" value="Winged helix-like DNA-binding domain superfamily/Winged helix DNA-binding domain"/>
    <property type="match status" value="1"/>
</dbReference>
<organism evidence="6 7">
    <name type="scientific">Roseateles oligotrophus</name>
    <dbReference type="NCBI Taxonomy" id="1769250"/>
    <lineage>
        <taxon>Bacteria</taxon>
        <taxon>Pseudomonadati</taxon>
        <taxon>Pseudomonadota</taxon>
        <taxon>Betaproteobacteria</taxon>
        <taxon>Burkholderiales</taxon>
        <taxon>Sphaerotilaceae</taxon>
        <taxon>Roseateles</taxon>
    </lineage>
</organism>
<evidence type="ECO:0000256" key="1">
    <source>
        <dbReference type="ARBA" id="ARBA00023015"/>
    </source>
</evidence>
<keyword evidence="7" id="KW-1185">Reference proteome</keyword>
<dbReference type="SUPFAM" id="SSF46785">
    <property type="entry name" value="Winged helix' DNA-binding domain"/>
    <property type="match status" value="1"/>
</dbReference>
<dbReference type="PRINTS" id="PR00598">
    <property type="entry name" value="HTHMARR"/>
</dbReference>
<dbReference type="PANTHER" id="PTHR42756:SF1">
    <property type="entry name" value="TRANSCRIPTIONAL REPRESSOR OF EMRAB OPERON"/>
    <property type="match status" value="1"/>
</dbReference>